<keyword evidence="7" id="KW-1185">Reference proteome</keyword>
<feature type="region of interest" description="Disordered" evidence="4">
    <location>
        <begin position="180"/>
        <end position="219"/>
    </location>
</feature>
<dbReference type="SUPFAM" id="SSF48452">
    <property type="entry name" value="TPR-like"/>
    <property type="match status" value="5"/>
</dbReference>
<evidence type="ECO:0000256" key="1">
    <source>
        <dbReference type="ARBA" id="ARBA00022737"/>
    </source>
</evidence>
<feature type="chain" id="PRO_5040461286" description="TPR-like protein" evidence="5">
    <location>
        <begin position="21"/>
        <end position="1302"/>
    </location>
</feature>
<reference evidence="6" key="1">
    <citation type="journal article" date="2021" name="Nat. Commun.">
        <title>Genetic determinants of endophytism in the Arabidopsis root mycobiome.</title>
        <authorList>
            <person name="Mesny F."/>
            <person name="Miyauchi S."/>
            <person name="Thiergart T."/>
            <person name="Pickel B."/>
            <person name="Atanasova L."/>
            <person name="Karlsson M."/>
            <person name="Huettel B."/>
            <person name="Barry K.W."/>
            <person name="Haridas S."/>
            <person name="Chen C."/>
            <person name="Bauer D."/>
            <person name="Andreopoulos W."/>
            <person name="Pangilinan J."/>
            <person name="LaButti K."/>
            <person name="Riley R."/>
            <person name="Lipzen A."/>
            <person name="Clum A."/>
            <person name="Drula E."/>
            <person name="Henrissat B."/>
            <person name="Kohler A."/>
            <person name="Grigoriev I.V."/>
            <person name="Martin F.M."/>
            <person name="Hacquard S."/>
        </authorList>
    </citation>
    <scope>NUCLEOTIDE SEQUENCE</scope>
    <source>
        <strain evidence="6">MPI-CAGE-CH-0243</strain>
    </source>
</reference>
<comment type="caution">
    <text evidence="6">The sequence shown here is derived from an EMBL/GenBank/DDBJ whole genome shotgun (WGS) entry which is preliminary data.</text>
</comment>
<keyword evidence="2 3" id="KW-0802">TPR repeat</keyword>
<dbReference type="PROSITE" id="PS50005">
    <property type="entry name" value="TPR"/>
    <property type="match status" value="1"/>
</dbReference>
<dbReference type="Proteomes" id="UP000700596">
    <property type="component" value="Unassembled WGS sequence"/>
</dbReference>
<keyword evidence="1" id="KW-0677">Repeat</keyword>
<dbReference type="InterPro" id="IPR019734">
    <property type="entry name" value="TPR_rpt"/>
</dbReference>
<feature type="repeat" description="TPR" evidence="3">
    <location>
        <begin position="957"/>
        <end position="990"/>
    </location>
</feature>
<dbReference type="SMART" id="SM00028">
    <property type="entry name" value="TPR"/>
    <property type="match status" value="12"/>
</dbReference>
<feature type="signal peptide" evidence="5">
    <location>
        <begin position="1"/>
        <end position="20"/>
    </location>
</feature>
<feature type="compositionally biased region" description="Polar residues" evidence="4">
    <location>
        <begin position="199"/>
        <end position="219"/>
    </location>
</feature>
<organism evidence="6 7">
    <name type="scientific">Dendryphion nanum</name>
    <dbReference type="NCBI Taxonomy" id="256645"/>
    <lineage>
        <taxon>Eukaryota</taxon>
        <taxon>Fungi</taxon>
        <taxon>Dikarya</taxon>
        <taxon>Ascomycota</taxon>
        <taxon>Pezizomycotina</taxon>
        <taxon>Dothideomycetes</taxon>
        <taxon>Pleosporomycetidae</taxon>
        <taxon>Pleosporales</taxon>
        <taxon>Torulaceae</taxon>
        <taxon>Dendryphion</taxon>
    </lineage>
</organism>
<dbReference type="OrthoDB" id="626167at2759"/>
<proteinExistence type="predicted"/>
<dbReference type="Pfam" id="PF13424">
    <property type="entry name" value="TPR_12"/>
    <property type="match status" value="5"/>
</dbReference>
<evidence type="ECO:0000256" key="5">
    <source>
        <dbReference type="SAM" id="SignalP"/>
    </source>
</evidence>
<evidence type="ECO:0000256" key="4">
    <source>
        <dbReference type="SAM" id="MobiDB-lite"/>
    </source>
</evidence>
<sequence length="1302" mass="144793">MAELVGLAASIVTLIATARAINNTFTLIADIRDCPKEIDHLHKEHDSLIAALQSLDGLIISSQAQNPNPVFVDQVKIVVGDTAKTLTELQATVTALQPSRMGKRGAVQIRCKYFWKERTIQSILVRIQARRDALTLLLNMWQNSDAQEMKRQLDSIKHTLEACLANIHVTPVAPEASAPLSPMAISSGSNESSEVGSSIAPTSPDETGTSFTELSHDNQPVMSLARRFDRALNTGRASGPQGENIKRLTARFNATKIAAIGAAAANTEASSLPIGGKGKAPASNKIYQLAQSLVSQEASTPGLWSKESTKAAEALALAYEDVEDFESALEYLHIALSGREVLLGSMHVLTLNTADQVARVFELQFRWQDALEYYELSLLGRSNNPSIGTKHPSYIPTVTRVGRMHHQMGELDLALKDYNSILGLCTSLPGTGGLAIMTVKAEVAKIHLQKGDMKEGIRGAENSISEFEKLLDSREAKFGKGHKLAEEVRVGLESVKEALTNARKPVQSTPTSASAPTASLMRAEEDTISNTTSRKPEELDSVTVRLHNNPQRATDWGFEIEEYEKRLEEARKQKGDHHPATLELMCNLADAYESHEQYEAAISWFLEALRGQEITLGEKHPATLGTVHNLGVCYASNEDYGSSFRHLHRAVTGRTMKLAKNHPDTLSSMVQLATIHQMLGEYREAIEVVQKAIVGLTERYNAQHPLTLSAEFKLGKILQKKGDLAAAQKLHEKVLHDRESRHLSTHPQVLDSKYELGVVFRELEDNPRAIALFFEAYEGQKTTFGPHHSITIGTALSLAKLYWETEQWQNALNFYLIVQTGLEKGHGASPTAGCIMMHNIATCYIQMDKHEDAMIWFQKVHKIYEIEFGAGHDKTIAALVHVARECLTCEKFDEAIGYYSRILRVKEQSLPDSDETVMLALFHLFRCTSKNGQNEKALSWGKRYVDIGETTNLEWRIVVMRGIGNIYAGDRKYTEAMDWYHKALNETPFLGDDHWLPSNIACDVQRLYVDMDNGTKAIQDLQKQRDIISQLLISDPRSGASLLVQLGFIHSRQHMHHESLNLLEEALEAIQGFPSDSDFISLKHDAISGIADAHLTLYNNQAAMVYLQMLAESEEDDRYKLNALVRIASALEQEGEFEKSIERWKQVRREEERKSGLDSLDVLRTARKIGSMYLKVKNTHEALRWTQGTVAGLRRCTAPEAKMEEISTLSLMASIHLELGDYQSALSSQRDCATGLAATVGEGDEKTLGASLDLAEIYNMLGNESEAKRWYKKAIRGYKDKLGGGSVKVLNAERRLRELERT</sequence>
<dbReference type="InterPro" id="IPR011990">
    <property type="entry name" value="TPR-like_helical_dom_sf"/>
</dbReference>
<dbReference type="Pfam" id="PF13432">
    <property type="entry name" value="TPR_16"/>
    <property type="match status" value="1"/>
</dbReference>
<evidence type="ECO:0000313" key="6">
    <source>
        <dbReference type="EMBL" id="KAH7131980.1"/>
    </source>
</evidence>
<evidence type="ECO:0000256" key="2">
    <source>
        <dbReference type="ARBA" id="ARBA00022803"/>
    </source>
</evidence>
<protein>
    <recommendedName>
        <fullName evidence="8">TPR-like protein</fullName>
    </recommendedName>
</protein>
<dbReference type="EMBL" id="JAGMWT010000003">
    <property type="protein sequence ID" value="KAH7131980.1"/>
    <property type="molecule type" value="Genomic_DNA"/>
</dbReference>
<evidence type="ECO:0000313" key="7">
    <source>
        <dbReference type="Proteomes" id="UP000700596"/>
    </source>
</evidence>
<evidence type="ECO:0008006" key="8">
    <source>
        <dbReference type="Google" id="ProtNLM"/>
    </source>
</evidence>
<name>A0A9P9E5X6_9PLEO</name>
<dbReference type="PANTHER" id="PTHR45641">
    <property type="entry name" value="TETRATRICOPEPTIDE REPEAT PROTEIN (AFU_ORTHOLOGUE AFUA_6G03870)"/>
    <property type="match status" value="1"/>
</dbReference>
<keyword evidence="5" id="KW-0732">Signal</keyword>
<accession>A0A9P9E5X6</accession>
<feature type="compositionally biased region" description="Low complexity" evidence="4">
    <location>
        <begin position="186"/>
        <end position="198"/>
    </location>
</feature>
<gene>
    <name evidence="6" type="ORF">B0J11DRAFT_211888</name>
</gene>
<evidence type="ECO:0000256" key="3">
    <source>
        <dbReference type="PROSITE-ProRule" id="PRU00339"/>
    </source>
</evidence>
<dbReference type="Gene3D" id="1.25.40.10">
    <property type="entry name" value="Tetratricopeptide repeat domain"/>
    <property type="match status" value="5"/>
</dbReference>